<organism evidence="2 3">
    <name type="scientific">Phytophthora fragariae</name>
    <dbReference type="NCBI Taxonomy" id="53985"/>
    <lineage>
        <taxon>Eukaryota</taxon>
        <taxon>Sar</taxon>
        <taxon>Stramenopiles</taxon>
        <taxon>Oomycota</taxon>
        <taxon>Peronosporomycetes</taxon>
        <taxon>Peronosporales</taxon>
        <taxon>Peronosporaceae</taxon>
        <taxon>Phytophthora</taxon>
    </lineage>
</organism>
<dbReference type="EMBL" id="QXFZ01007812">
    <property type="protein sequence ID" value="KAE9056465.1"/>
    <property type="molecule type" value="Genomic_DNA"/>
</dbReference>
<gene>
    <name evidence="2" type="ORF">PF007_g31980</name>
</gene>
<evidence type="ECO:0000313" key="3">
    <source>
        <dbReference type="Proteomes" id="UP000441208"/>
    </source>
</evidence>
<keyword evidence="1" id="KW-0732">Signal</keyword>
<evidence type="ECO:0000313" key="2">
    <source>
        <dbReference type="EMBL" id="KAE9056465.1"/>
    </source>
</evidence>
<reference evidence="2 3" key="1">
    <citation type="submission" date="2018-08" db="EMBL/GenBank/DDBJ databases">
        <title>Genomic investigation of the strawberry pathogen Phytophthora fragariae indicates pathogenicity is determined by transcriptional variation in three key races.</title>
        <authorList>
            <person name="Adams T.M."/>
            <person name="Armitage A.D."/>
            <person name="Sobczyk M.K."/>
            <person name="Bates H.J."/>
            <person name="Dunwell J.M."/>
            <person name="Nellist C.F."/>
            <person name="Harrison R.J."/>
        </authorList>
    </citation>
    <scope>NUCLEOTIDE SEQUENCE [LARGE SCALE GENOMIC DNA]</scope>
    <source>
        <strain evidence="2 3">NOV-71</strain>
    </source>
</reference>
<accession>A0A6A3PQW7</accession>
<sequence>MPCLTSLVSLWTPVVLVMSVGRPGPPMPGITMVCPIVPVIGMR</sequence>
<evidence type="ECO:0000256" key="1">
    <source>
        <dbReference type="SAM" id="SignalP"/>
    </source>
</evidence>
<dbReference type="Proteomes" id="UP000441208">
    <property type="component" value="Unassembled WGS sequence"/>
</dbReference>
<feature type="signal peptide" evidence="1">
    <location>
        <begin position="1"/>
        <end position="19"/>
    </location>
</feature>
<feature type="chain" id="PRO_5025499417" evidence="1">
    <location>
        <begin position="20"/>
        <end position="43"/>
    </location>
</feature>
<comment type="caution">
    <text evidence="2">The sequence shown here is derived from an EMBL/GenBank/DDBJ whole genome shotgun (WGS) entry which is preliminary data.</text>
</comment>
<dbReference type="AlphaFoldDB" id="A0A6A3PQW7"/>
<protein>
    <submittedName>
        <fullName evidence="2">Uncharacterized protein</fullName>
    </submittedName>
</protein>
<proteinExistence type="predicted"/>
<name>A0A6A3PQW7_9STRA</name>